<organism evidence="6 7">
    <name type="scientific">Paracidovorax konjaci</name>
    <dbReference type="NCBI Taxonomy" id="32040"/>
    <lineage>
        <taxon>Bacteria</taxon>
        <taxon>Pseudomonadati</taxon>
        <taxon>Pseudomonadota</taxon>
        <taxon>Betaproteobacteria</taxon>
        <taxon>Burkholderiales</taxon>
        <taxon>Comamonadaceae</taxon>
        <taxon>Paracidovorax</taxon>
    </lineage>
</organism>
<dbReference type="InterPro" id="IPR050654">
    <property type="entry name" value="AChE-related_enzymes"/>
</dbReference>
<dbReference type="Proteomes" id="UP000199517">
    <property type="component" value="Unassembled WGS sequence"/>
</dbReference>
<dbReference type="PANTHER" id="PTHR43918:SF4">
    <property type="entry name" value="CARBOXYLIC ESTER HYDROLASE"/>
    <property type="match status" value="1"/>
</dbReference>
<accession>A0A1I1USF0</accession>
<dbReference type="GO" id="GO:0052689">
    <property type="term" value="F:carboxylic ester hydrolase activity"/>
    <property type="evidence" value="ECO:0007669"/>
    <property type="project" value="TreeGrafter"/>
</dbReference>
<protein>
    <recommendedName>
        <fullName evidence="3">Carboxylic ester hydrolase</fullName>
        <ecNumber evidence="3">3.1.1.-</ecNumber>
    </recommendedName>
</protein>
<keyword evidence="7" id="KW-1185">Reference proteome</keyword>
<dbReference type="EMBL" id="FOMQ01000005">
    <property type="protein sequence ID" value="SFD73762.1"/>
    <property type="molecule type" value="Genomic_DNA"/>
</dbReference>
<evidence type="ECO:0000256" key="2">
    <source>
        <dbReference type="ARBA" id="ARBA00022801"/>
    </source>
</evidence>
<dbReference type="RefSeq" id="WP_092951643.1">
    <property type="nucleotide sequence ID" value="NZ_FOMQ01000005.1"/>
</dbReference>
<evidence type="ECO:0000256" key="1">
    <source>
        <dbReference type="ARBA" id="ARBA00005964"/>
    </source>
</evidence>
<name>A0A1I1USF0_9BURK</name>
<dbReference type="OrthoDB" id="9775851at2"/>
<dbReference type="InterPro" id="IPR002018">
    <property type="entry name" value="CarbesteraseB"/>
</dbReference>
<evidence type="ECO:0000313" key="7">
    <source>
        <dbReference type="Proteomes" id="UP000199517"/>
    </source>
</evidence>
<dbReference type="Pfam" id="PF00135">
    <property type="entry name" value="COesterase"/>
    <property type="match status" value="1"/>
</dbReference>
<dbReference type="InterPro" id="IPR019826">
    <property type="entry name" value="Carboxylesterase_B_AS"/>
</dbReference>
<dbReference type="PANTHER" id="PTHR43918">
    <property type="entry name" value="ACETYLCHOLINESTERASE"/>
    <property type="match status" value="1"/>
</dbReference>
<comment type="similarity">
    <text evidence="1 3">Belongs to the type-B carboxylesterase/lipase family.</text>
</comment>
<dbReference type="Gene3D" id="3.40.50.1820">
    <property type="entry name" value="alpha/beta hydrolase"/>
    <property type="match status" value="1"/>
</dbReference>
<sequence length="499" mass="53426">MTADAAPCVRLSHGGALRGTRLGSLAVFRGIAYAQAPREALRFEAPRPADPWTGPRDATAFAPVPPQWPRRGGEGARMLGAPDCLALNVWTPDAREGAGLPVMVWIPGGGFMRGGASDPLYDGAAFARQGIVFVSVQYRIGVDGFMHFGDEAPANRGLLDQLAALRWVRGHIAAFGGDPGRVTVFGESAGAGSIACLMGMDAAQGLFRRAILQSPSVACQTEHDAEVARHAIACLLGVPPTLGGVAGAPLREVLYAVHRLAGDPALRERHGISRRNFFPLRPVVDGRVLAQAPLEALRRQWAARRSPLQVLVGSNAEEMRLYHVPDGAIERITDEEVAAFMDDVGLPVAARATYAPVAVRQGVVHPGEMLCAMQSDYYYRVPARRIAALAAERGLAAYAYELEWRSPQWNGQLGAAHGVDLPFVFGNLHTATGRELTGVEAPEALADAMQGAWVRFVHGGHPGWPAHRPGAPWMQHFDHAPRWGMAPACPRLAAWDGLA</sequence>
<evidence type="ECO:0000256" key="4">
    <source>
        <dbReference type="SAM" id="MobiDB-lite"/>
    </source>
</evidence>
<dbReference type="PROSITE" id="PS00122">
    <property type="entry name" value="CARBOXYLESTERASE_B_1"/>
    <property type="match status" value="1"/>
</dbReference>
<dbReference type="STRING" id="32040.SAMN04489710_105264"/>
<dbReference type="SUPFAM" id="SSF53474">
    <property type="entry name" value="alpha/beta-Hydrolases"/>
    <property type="match status" value="1"/>
</dbReference>
<dbReference type="EC" id="3.1.1.-" evidence="3"/>
<gene>
    <name evidence="6" type="ORF">SAMN04489710_105264</name>
</gene>
<evidence type="ECO:0000313" key="6">
    <source>
        <dbReference type="EMBL" id="SFD73762.1"/>
    </source>
</evidence>
<feature type="domain" description="Carboxylesterase type B" evidence="5">
    <location>
        <begin position="7"/>
        <end position="463"/>
    </location>
</feature>
<evidence type="ECO:0000259" key="5">
    <source>
        <dbReference type="Pfam" id="PF00135"/>
    </source>
</evidence>
<dbReference type="AlphaFoldDB" id="A0A1I1USF0"/>
<evidence type="ECO:0000256" key="3">
    <source>
        <dbReference type="RuleBase" id="RU361235"/>
    </source>
</evidence>
<keyword evidence="2 3" id="KW-0378">Hydrolase</keyword>
<feature type="region of interest" description="Disordered" evidence="4">
    <location>
        <begin position="46"/>
        <end position="66"/>
    </location>
</feature>
<reference evidence="7" key="1">
    <citation type="submission" date="2016-10" db="EMBL/GenBank/DDBJ databases">
        <authorList>
            <person name="Varghese N."/>
            <person name="Submissions S."/>
        </authorList>
    </citation>
    <scope>NUCLEOTIDE SEQUENCE [LARGE SCALE GENOMIC DNA]</scope>
    <source>
        <strain evidence="7">DSM 7481</strain>
    </source>
</reference>
<proteinExistence type="inferred from homology"/>
<dbReference type="InterPro" id="IPR029058">
    <property type="entry name" value="AB_hydrolase_fold"/>
</dbReference>